<proteinExistence type="predicted"/>
<evidence type="ECO:0000313" key="2">
    <source>
        <dbReference type="EMBL" id="MBL0391777.1"/>
    </source>
</evidence>
<protein>
    <submittedName>
        <fullName evidence="2">Helix-turn-helix transcriptional regulator</fullName>
    </submittedName>
</protein>
<dbReference type="PRINTS" id="PR00038">
    <property type="entry name" value="HTHLUXR"/>
</dbReference>
<dbReference type="EMBL" id="JAEQNE010000002">
    <property type="protein sequence ID" value="MBL0391777.1"/>
    <property type="molecule type" value="Genomic_DNA"/>
</dbReference>
<evidence type="ECO:0000259" key="1">
    <source>
        <dbReference type="PROSITE" id="PS00622"/>
    </source>
</evidence>
<gene>
    <name evidence="2" type="ORF">JJ685_11575</name>
</gene>
<dbReference type="SMART" id="SM00421">
    <property type="entry name" value="HTH_LUXR"/>
    <property type="match status" value="1"/>
</dbReference>
<dbReference type="Gene3D" id="1.10.10.10">
    <property type="entry name" value="Winged helix-like DNA-binding domain superfamily/Winged helix DNA-binding domain"/>
    <property type="match status" value="1"/>
</dbReference>
<dbReference type="InterPro" id="IPR036388">
    <property type="entry name" value="WH-like_DNA-bd_sf"/>
</dbReference>
<dbReference type="CDD" id="cd06170">
    <property type="entry name" value="LuxR_C_like"/>
    <property type="match status" value="1"/>
</dbReference>
<sequence>MEKAVDKGAIAAPRRDAFESSTSGLALIMDELAHGVLVASASGQLLHANQAARHELARRQALVLEEGHLHTADARQSRVLVQALEKAETGLRSLIALRSPGSRLSIAVVPLRGQQSRAGAPIALFLSRASVCDALMLCFFARSHGLTPAEEQVLSILCQGYSAPEIAAQLDVAVSTVRSHVRSLCTKTHTNGVRALVGQVAVLPPLGAAFLQDPLH</sequence>
<dbReference type="SUPFAM" id="SSF46894">
    <property type="entry name" value="C-terminal effector domain of the bipartite response regulators"/>
    <property type="match status" value="1"/>
</dbReference>
<dbReference type="GO" id="GO:0006355">
    <property type="term" value="P:regulation of DNA-templated transcription"/>
    <property type="evidence" value="ECO:0007669"/>
    <property type="project" value="InterPro"/>
</dbReference>
<dbReference type="InterPro" id="IPR000792">
    <property type="entry name" value="Tscrpt_reg_LuxR_C"/>
</dbReference>
<dbReference type="GO" id="GO:0003677">
    <property type="term" value="F:DNA binding"/>
    <property type="evidence" value="ECO:0007669"/>
    <property type="project" value="InterPro"/>
</dbReference>
<comment type="caution">
    <text evidence="2">The sequence shown here is derived from an EMBL/GenBank/DDBJ whole genome shotgun (WGS) entry which is preliminary data.</text>
</comment>
<reference evidence="2 3" key="1">
    <citation type="journal article" date="2017" name="Int. J. Syst. Evol. Microbiol.">
        <title>Ramlibacter monticola sp. nov., isolated from forest soil.</title>
        <authorList>
            <person name="Chaudhary D.K."/>
            <person name="Kim J."/>
        </authorList>
    </citation>
    <scope>NUCLEOTIDE SEQUENCE [LARGE SCALE GENOMIC DNA]</scope>
    <source>
        <strain evidence="2 3">KACC 19175</strain>
    </source>
</reference>
<dbReference type="PROSITE" id="PS00622">
    <property type="entry name" value="HTH_LUXR_1"/>
    <property type="match status" value="1"/>
</dbReference>
<organism evidence="2 3">
    <name type="scientific">Ramlibacter monticola</name>
    <dbReference type="NCBI Taxonomy" id="1926872"/>
    <lineage>
        <taxon>Bacteria</taxon>
        <taxon>Pseudomonadati</taxon>
        <taxon>Pseudomonadota</taxon>
        <taxon>Betaproteobacteria</taxon>
        <taxon>Burkholderiales</taxon>
        <taxon>Comamonadaceae</taxon>
        <taxon>Ramlibacter</taxon>
    </lineage>
</organism>
<dbReference type="AlphaFoldDB" id="A0A936Z1E4"/>
<dbReference type="InterPro" id="IPR016032">
    <property type="entry name" value="Sig_transdc_resp-reg_C-effctor"/>
</dbReference>
<accession>A0A936Z1E4</accession>
<evidence type="ECO:0000313" key="3">
    <source>
        <dbReference type="Proteomes" id="UP000599109"/>
    </source>
</evidence>
<dbReference type="Pfam" id="PF00196">
    <property type="entry name" value="GerE"/>
    <property type="match status" value="1"/>
</dbReference>
<dbReference type="Proteomes" id="UP000599109">
    <property type="component" value="Unassembled WGS sequence"/>
</dbReference>
<dbReference type="RefSeq" id="WP_201674382.1">
    <property type="nucleotide sequence ID" value="NZ_JAEQNE010000002.1"/>
</dbReference>
<name>A0A936Z1E4_9BURK</name>
<feature type="domain" description="HTH luxR-type" evidence="1">
    <location>
        <begin position="160"/>
        <end position="187"/>
    </location>
</feature>
<keyword evidence="3" id="KW-1185">Reference proteome</keyword>